<proteinExistence type="predicted"/>
<comment type="caution">
    <text evidence="1">The sequence shown here is derived from an EMBL/GenBank/DDBJ whole genome shotgun (WGS) entry which is preliminary data.</text>
</comment>
<gene>
    <name evidence="1" type="ORF">JETT_3901</name>
</gene>
<dbReference type="EMBL" id="SULG01000185">
    <property type="protein sequence ID" value="TLD39841.1"/>
    <property type="molecule type" value="Genomic_DNA"/>
</dbReference>
<name>A0A533QB66_9BACT</name>
<organism evidence="1 2">
    <name type="scientific">Candidatus Jettenia ecosi</name>
    <dbReference type="NCBI Taxonomy" id="2494326"/>
    <lineage>
        <taxon>Bacteria</taxon>
        <taxon>Pseudomonadati</taxon>
        <taxon>Planctomycetota</taxon>
        <taxon>Candidatus Brocadiia</taxon>
        <taxon>Candidatus Brocadiales</taxon>
        <taxon>Candidatus Brocadiaceae</taxon>
        <taxon>Candidatus Jettenia</taxon>
    </lineage>
</organism>
<dbReference type="AlphaFoldDB" id="A0A533QB66"/>
<evidence type="ECO:0000313" key="1">
    <source>
        <dbReference type="EMBL" id="TLD39841.1"/>
    </source>
</evidence>
<reference evidence="1 2" key="1">
    <citation type="submission" date="2019-04" db="EMBL/GenBank/DDBJ databases">
        <title>Genome of a novel bacterium Candidatus Jettenia ecosi reconstructed from metagenome of an anammox bioreactor.</title>
        <authorList>
            <person name="Mardanov A.V."/>
            <person name="Beletsky A.V."/>
            <person name="Ravin N.V."/>
            <person name="Botchkova E.A."/>
            <person name="Litti Y.V."/>
            <person name="Nozhevnikova A.N."/>
        </authorList>
    </citation>
    <scope>NUCLEOTIDE SEQUENCE [LARGE SCALE GENOMIC DNA]</scope>
    <source>
        <strain evidence="1">J2</strain>
    </source>
</reference>
<accession>A0A533QB66</accession>
<evidence type="ECO:0000313" key="2">
    <source>
        <dbReference type="Proteomes" id="UP000319783"/>
    </source>
</evidence>
<sequence length="55" mass="6348">MLIENKLKDTNCFAEQTCKNDCSSMKNKNKLLCRGRRFPATTLKYFIQKSGKGLM</sequence>
<protein>
    <submittedName>
        <fullName evidence="1">Uncharacterized protein</fullName>
    </submittedName>
</protein>
<dbReference type="Proteomes" id="UP000319783">
    <property type="component" value="Unassembled WGS sequence"/>
</dbReference>